<dbReference type="RefSeq" id="WP_194033668.1">
    <property type="nucleotide sequence ID" value="NZ_CP063657.1"/>
</dbReference>
<evidence type="ECO:0000256" key="3">
    <source>
        <dbReference type="SAM" id="MobiDB-lite"/>
    </source>
</evidence>
<dbReference type="InterPro" id="IPR036890">
    <property type="entry name" value="HATPase_C_sf"/>
</dbReference>
<dbReference type="Proteomes" id="UP000593932">
    <property type="component" value="Chromosome"/>
</dbReference>
<feature type="domain" description="Histidine kinase" evidence="4">
    <location>
        <begin position="28"/>
        <end position="234"/>
    </location>
</feature>
<dbReference type="InterPro" id="IPR052023">
    <property type="entry name" value="Histidine_kinase_KdpD"/>
</dbReference>
<dbReference type="PANTHER" id="PTHR45569">
    <property type="entry name" value="SENSOR PROTEIN KDPD"/>
    <property type="match status" value="1"/>
</dbReference>
<keyword evidence="5" id="KW-0808">Transferase</keyword>
<organism evidence="5 6">
    <name type="scientific">Novilysobacter avium</name>
    <dbReference type="NCBI Taxonomy" id="2781023"/>
    <lineage>
        <taxon>Bacteria</taxon>
        <taxon>Pseudomonadati</taxon>
        <taxon>Pseudomonadota</taxon>
        <taxon>Gammaproteobacteria</taxon>
        <taxon>Lysobacterales</taxon>
        <taxon>Lysobacteraceae</taxon>
        <taxon>Novilysobacter</taxon>
    </lineage>
</organism>
<dbReference type="EC" id="2.7.13.3" evidence="2"/>
<comment type="catalytic activity">
    <reaction evidence="1">
        <text>ATP + protein L-histidine = ADP + protein N-phospho-L-histidine.</text>
        <dbReference type="EC" id="2.7.13.3"/>
    </reaction>
</comment>
<evidence type="ECO:0000256" key="1">
    <source>
        <dbReference type="ARBA" id="ARBA00000085"/>
    </source>
</evidence>
<evidence type="ECO:0000313" key="6">
    <source>
        <dbReference type="Proteomes" id="UP000593932"/>
    </source>
</evidence>
<name>A0A7S6UIV9_9GAMM</name>
<dbReference type="PROSITE" id="PS50109">
    <property type="entry name" value="HIS_KIN"/>
    <property type="match status" value="1"/>
</dbReference>
<evidence type="ECO:0000313" key="5">
    <source>
        <dbReference type="EMBL" id="QOW21076.1"/>
    </source>
</evidence>
<dbReference type="Gene3D" id="1.10.287.130">
    <property type="match status" value="1"/>
</dbReference>
<dbReference type="Gene3D" id="3.30.565.10">
    <property type="entry name" value="Histidine kinase-like ATPase, C-terminal domain"/>
    <property type="match status" value="1"/>
</dbReference>
<accession>A0A7S6UIV9</accession>
<dbReference type="Pfam" id="PF00512">
    <property type="entry name" value="HisKA"/>
    <property type="match status" value="1"/>
</dbReference>
<dbReference type="SMART" id="SM00388">
    <property type="entry name" value="HisKA"/>
    <property type="match status" value="1"/>
</dbReference>
<dbReference type="PANTHER" id="PTHR45569:SF1">
    <property type="entry name" value="SENSOR PROTEIN KDPD"/>
    <property type="match status" value="1"/>
</dbReference>
<reference evidence="5 6" key="1">
    <citation type="submission" date="2020-10" db="EMBL/GenBank/DDBJ databases">
        <title>complete genome sequencing of Lysobacter sp. H23M41.</title>
        <authorList>
            <person name="Bae J.-W."/>
            <person name="Lee S.-Y."/>
        </authorList>
    </citation>
    <scope>NUCLEOTIDE SEQUENCE [LARGE SCALE GENOMIC DNA]</scope>
    <source>
        <strain evidence="5 6">H23M41</strain>
    </source>
</reference>
<dbReference type="SUPFAM" id="SSF55874">
    <property type="entry name" value="ATPase domain of HSP90 chaperone/DNA topoisomerase II/histidine kinase"/>
    <property type="match status" value="1"/>
</dbReference>
<gene>
    <name evidence="5" type="ORF">INQ42_07150</name>
</gene>
<dbReference type="InterPro" id="IPR003661">
    <property type="entry name" value="HisK_dim/P_dom"/>
</dbReference>
<sequence length="239" mass="25545">MAESSPPADPATALSGREGETSDLLLDRLAHDLRGPLSPLQTAAYLLRRPEIEPDQREELLSIIDRQTARLSTMVQEVSDWMRVRQSRLVLHRAPVAPALVVELSSVSSGVDVKSQLEAGLDDLAVDGDVQRLVQMLSTLMAFMQVRACDGPVTVRAKAGAANVFFEIASPGTHWASGEREALFAAAETVPFDEGLGMRLLIARAIAAAHGGNIIASADADGSALIRVDVPCMAVEVER</sequence>
<keyword evidence="5" id="KW-0418">Kinase</keyword>
<evidence type="ECO:0000259" key="4">
    <source>
        <dbReference type="PROSITE" id="PS50109"/>
    </source>
</evidence>
<dbReference type="CDD" id="cd00082">
    <property type="entry name" value="HisKA"/>
    <property type="match status" value="1"/>
</dbReference>
<dbReference type="GO" id="GO:0016301">
    <property type="term" value="F:kinase activity"/>
    <property type="evidence" value="ECO:0007669"/>
    <property type="project" value="UniProtKB-KW"/>
</dbReference>
<protein>
    <recommendedName>
        <fullName evidence="2">histidine kinase</fullName>
        <ecNumber evidence="2">2.7.13.3</ecNumber>
    </recommendedName>
</protein>
<feature type="region of interest" description="Disordered" evidence="3">
    <location>
        <begin position="1"/>
        <end position="20"/>
    </location>
</feature>
<dbReference type="SUPFAM" id="SSF47384">
    <property type="entry name" value="Homodimeric domain of signal transducing histidine kinase"/>
    <property type="match status" value="1"/>
</dbReference>
<proteinExistence type="predicted"/>
<dbReference type="EMBL" id="CP063657">
    <property type="protein sequence ID" value="QOW21076.1"/>
    <property type="molecule type" value="Genomic_DNA"/>
</dbReference>
<evidence type="ECO:0000256" key="2">
    <source>
        <dbReference type="ARBA" id="ARBA00012438"/>
    </source>
</evidence>
<dbReference type="InterPro" id="IPR036097">
    <property type="entry name" value="HisK_dim/P_sf"/>
</dbReference>
<keyword evidence="6" id="KW-1185">Reference proteome</keyword>
<dbReference type="InterPro" id="IPR005467">
    <property type="entry name" value="His_kinase_dom"/>
</dbReference>